<protein>
    <submittedName>
        <fullName evidence="4">NHL repeat containing protein</fullName>
    </submittedName>
</protein>
<keyword evidence="1" id="KW-0677">Repeat</keyword>
<feature type="repeat" description="NHL" evidence="2">
    <location>
        <begin position="232"/>
        <end position="262"/>
    </location>
</feature>
<keyword evidence="3" id="KW-0732">Signal</keyword>
<proteinExistence type="predicted"/>
<comment type="caution">
    <text evidence="4">The sequence shown here is derived from an EMBL/GenBank/DDBJ whole genome shotgun (WGS) entry which is preliminary data.</text>
</comment>
<dbReference type="PROSITE" id="PS51125">
    <property type="entry name" value="NHL"/>
    <property type="match status" value="1"/>
</dbReference>
<dbReference type="Pfam" id="PF01436">
    <property type="entry name" value="NHL"/>
    <property type="match status" value="1"/>
</dbReference>
<keyword evidence="5" id="KW-1185">Reference proteome</keyword>
<dbReference type="InterPro" id="IPR011042">
    <property type="entry name" value="6-blade_b-propeller_TolB-like"/>
</dbReference>
<dbReference type="InterPro" id="IPR001258">
    <property type="entry name" value="NHL_repeat"/>
</dbReference>
<feature type="chain" id="PRO_5002893355" evidence="3">
    <location>
        <begin position="31"/>
        <end position="452"/>
    </location>
</feature>
<organism evidence="4 5">
    <name type="scientific">Pedosphaera parvula (strain Ellin514)</name>
    <dbReference type="NCBI Taxonomy" id="320771"/>
    <lineage>
        <taxon>Bacteria</taxon>
        <taxon>Pseudomonadati</taxon>
        <taxon>Verrucomicrobiota</taxon>
        <taxon>Pedosphaerae</taxon>
        <taxon>Pedosphaerales</taxon>
        <taxon>Pedosphaeraceae</taxon>
        <taxon>Pedosphaera</taxon>
    </lineage>
</organism>
<dbReference type="Proteomes" id="UP000003688">
    <property type="component" value="Unassembled WGS sequence"/>
</dbReference>
<dbReference type="OrthoDB" id="791543at2"/>
<evidence type="ECO:0000313" key="5">
    <source>
        <dbReference type="Proteomes" id="UP000003688"/>
    </source>
</evidence>
<dbReference type="SUPFAM" id="SSF101898">
    <property type="entry name" value="NHL repeat"/>
    <property type="match status" value="1"/>
</dbReference>
<evidence type="ECO:0000313" key="4">
    <source>
        <dbReference type="EMBL" id="EEF58204.1"/>
    </source>
</evidence>
<dbReference type="PANTHER" id="PTHR13833:SF71">
    <property type="entry name" value="NHL DOMAIN-CONTAINING PROTEIN"/>
    <property type="match status" value="1"/>
</dbReference>
<evidence type="ECO:0000256" key="2">
    <source>
        <dbReference type="PROSITE-ProRule" id="PRU00504"/>
    </source>
</evidence>
<dbReference type="Gene3D" id="2.120.10.30">
    <property type="entry name" value="TolB, C-terminal domain"/>
    <property type="match status" value="3"/>
</dbReference>
<reference evidence="4 5" key="1">
    <citation type="journal article" date="2011" name="J. Bacteriol.">
        <title>Genome sequence of 'Pedosphaera parvula' Ellin514, an aerobic Verrucomicrobial isolate from pasture soil.</title>
        <authorList>
            <person name="Kant R."/>
            <person name="van Passel M.W."/>
            <person name="Sangwan P."/>
            <person name="Palva A."/>
            <person name="Lucas S."/>
            <person name="Copeland A."/>
            <person name="Lapidus A."/>
            <person name="Glavina Del Rio T."/>
            <person name="Dalin E."/>
            <person name="Tice H."/>
            <person name="Bruce D."/>
            <person name="Goodwin L."/>
            <person name="Pitluck S."/>
            <person name="Chertkov O."/>
            <person name="Larimer F.W."/>
            <person name="Land M.L."/>
            <person name="Hauser L."/>
            <person name="Brettin T.S."/>
            <person name="Detter J.C."/>
            <person name="Han S."/>
            <person name="de Vos W.M."/>
            <person name="Janssen P.H."/>
            <person name="Smidt H."/>
        </authorList>
    </citation>
    <scope>NUCLEOTIDE SEQUENCE [LARGE SCALE GENOMIC DNA]</scope>
    <source>
        <strain evidence="4 5">Ellin514</strain>
    </source>
</reference>
<dbReference type="AlphaFoldDB" id="B9XPT1"/>
<accession>B9XPT1</accession>
<gene>
    <name evidence="4" type="ORF">Cflav_PD1404</name>
</gene>
<dbReference type="RefSeq" id="WP_007417817.1">
    <property type="nucleotide sequence ID" value="NZ_ABOX02000048.1"/>
</dbReference>
<sequence length="452" mass="47342" precursor="true">MVLNNFKNIGSCCVLAAGLLLSGWGTTVKAQLFTFTTPTTGATGAGNSKDGTNTAAHFYSPQSVACDASGNVYVADYNGRVIRKVEVIGKDWVVTTIAGTNQAYGTKDGTNAEARFTGPTGLAVDASGNVFVAEGYANTIRKLSPIGTNWIVTTIAGLAGSSGSADGTNSDARFYLPYGNMACDTNGNLFVTDGYDTIRQLRPDGTNWVVTTIAGAAGIHGFKDGTNNDALFYSPIGLALDSAGNMYVADTGNNAIRKLTLEGTNWVVTTIAGSTNQQNGSLDGTNNQALFTWPESPAVDSAGNVYVADSYNYTIRKVTVVGTDYVVSTVGGRAGFSYPLDGVSTKAAFVNPVSVALDKNGNLYVADHSYNTVRCGWVESMASPTLQISSLPNKAVLKWEPWAPRYVVETNSSLLPGSAWGVLTNAPGILGNQFAVTNSVNGAPVFYRLHAP</sequence>
<evidence type="ECO:0000256" key="3">
    <source>
        <dbReference type="SAM" id="SignalP"/>
    </source>
</evidence>
<evidence type="ECO:0000256" key="1">
    <source>
        <dbReference type="ARBA" id="ARBA00022737"/>
    </source>
</evidence>
<name>B9XPT1_PEDPL</name>
<dbReference type="EMBL" id="ABOX02000048">
    <property type="protein sequence ID" value="EEF58204.1"/>
    <property type="molecule type" value="Genomic_DNA"/>
</dbReference>
<feature type="signal peptide" evidence="3">
    <location>
        <begin position="1"/>
        <end position="30"/>
    </location>
</feature>
<dbReference type="PANTHER" id="PTHR13833">
    <property type="match status" value="1"/>
</dbReference>